<keyword evidence="5 8" id="KW-1133">Transmembrane helix</keyword>
<feature type="domain" description="Major facilitator superfamily (MFS) profile" evidence="9">
    <location>
        <begin position="43"/>
        <end position="485"/>
    </location>
</feature>
<keyword evidence="3 7" id="KW-0813">Transport</keyword>
<evidence type="ECO:0000256" key="7">
    <source>
        <dbReference type="RuleBase" id="RU003346"/>
    </source>
</evidence>
<evidence type="ECO:0000256" key="8">
    <source>
        <dbReference type="SAM" id="Phobius"/>
    </source>
</evidence>
<feature type="transmembrane region" description="Helical" evidence="8">
    <location>
        <begin position="170"/>
        <end position="190"/>
    </location>
</feature>
<dbReference type="PROSITE" id="PS50850">
    <property type="entry name" value="MFS"/>
    <property type="match status" value="1"/>
</dbReference>
<evidence type="ECO:0000256" key="3">
    <source>
        <dbReference type="ARBA" id="ARBA00022448"/>
    </source>
</evidence>
<dbReference type="OrthoDB" id="6133115at2759"/>
<dbReference type="InterPro" id="IPR020846">
    <property type="entry name" value="MFS_dom"/>
</dbReference>
<dbReference type="InterPro" id="IPR050360">
    <property type="entry name" value="MFS_Sugar_Transporters"/>
</dbReference>
<proteinExistence type="inferred from homology"/>
<evidence type="ECO:0000256" key="4">
    <source>
        <dbReference type="ARBA" id="ARBA00022692"/>
    </source>
</evidence>
<dbReference type="InterPro" id="IPR036259">
    <property type="entry name" value="MFS_trans_sf"/>
</dbReference>
<accession>A0A1V8TIQ1</accession>
<feature type="transmembrane region" description="Helical" evidence="8">
    <location>
        <begin position="292"/>
        <end position="314"/>
    </location>
</feature>
<evidence type="ECO:0000313" key="11">
    <source>
        <dbReference type="Proteomes" id="UP000192596"/>
    </source>
</evidence>
<dbReference type="PANTHER" id="PTHR48022">
    <property type="entry name" value="PLASTIDIC GLUCOSE TRANSPORTER 4"/>
    <property type="match status" value="1"/>
</dbReference>
<dbReference type="GO" id="GO:0005351">
    <property type="term" value="F:carbohydrate:proton symporter activity"/>
    <property type="evidence" value="ECO:0007669"/>
    <property type="project" value="TreeGrafter"/>
</dbReference>
<feature type="transmembrane region" description="Helical" evidence="8">
    <location>
        <begin position="87"/>
        <end position="104"/>
    </location>
</feature>
<feature type="transmembrane region" description="Helical" evidence="8">
    <location>
        <begin position="111"/>
        <end position="135"/>
    </location>
</feature>
<dbReference type="SUPFAM" id="SSF103473">
    <property type="entry name" value="MFS general substrate transporter"/>
    <property type="match status" value="1"/>
</dbReference>
<sequence length="536" mass="59591">MVKATEKLSTAAMQNVAEVQAMAPELERVDWKKSPSLRKLYFYAAVLCVASATTGYDGSMLNAMQFFPTWQTYMGNPTSVTLGRLSAMYNIGSIASLPVVPWVSDHYGRRLPIIVGCFIMVAAAAIQAGAINLAMFEGARFFMGFGNSMAQLSAPLLLTEICHPQHRARVTAVYNCLWNVGALICSWVSFGTQNIDNDWAWRTPTLLQALPSIIQLMFIWTIPESPRWLISKDRSHEALQMLGKYHADGNVDHPTVQFEYAEMKETLRLEFLYKKSSSYLDFFKTKGNRYRLILIISLGLFSQWSGNALFSYYANKVYAAAGVSDPKSGLGLDGGNKVLSLIISISCAFLIDKAGRRPLFLAATGGMFLMFMGATIAGSQYTRTGNTGVGIGVITFFWLHGVAYAFAWSGLLVAYTVEILPYKLRAKGLMIMNLSVQVALTINNQVNPIPMDGAWKGSEWKLYCVYTVWIFLELLFIYFLYVETKGPTLEEIARIFDGEAAEVGLADTKDMPELNDESYSHMKGAEAGVHHDEVRR</sequence>
<feature type="transmembrane region" description="Helical" evidence="8">
    <location>
        <begin position="358"/>
        <end position="377"/>
    </location>
</feature>
<feature type="transmembrane region" description="Helical" evidence="8">
    <location>
        <begin position="389"/>
        <end position="417"/>
    </location>
</feature>
<organism evidence="10 11">
    <name type="scientific">Cryoendolithus antarcticus</name>
    <dbReference type="NCBI Taxonomy" id="1507870"/>
    <lineage>
        <taxon>Eukaryota</taxon>
        <taxon>Fungi</taxon>
        <taxon>Dikarya</taxon>
        <taxon>Ascomycota</taxon>
        <taxon>Pezizomycotina</taxon>
        <taxon>Dothideomycetes</taxon>
        <taxon>Dothideomycetidae</taxon>
        <taxon>Cladosporiales</taxon>
        <taxon>Cladosporiaceae</taxon>
        <taxon>Cryoendolithus</taxon>
    </lineage>
</organism>
<dbReference type="STRING" id="1507870.A0A1V8TIQ1"/>
<dbReference type="InParanoid" id="A0A1V8TIQ1"/>
<dbReference type="FunFam" id="1.20.1250.20:FF:000117">
    <property type="entry name" value="MFS hexose transporter"/>
    <property type="match status" value="1"/>
</dbReference>
<reference evidence="11" key="1">
    <citation type="submission" date="2017-03" db="EMBL/GenBank/DDBJ databases">
        <title>Genomes of endolithic fungi from Antarctica.</title>
        <authorList>
            <person name="Coleine C."/>
            <person name="Masonjones S."/>
            <person name="Stajich J.E."/>
        </authorList>
    </citation>
    <scope>NUCLEOTIDE SEQUENCE [LARGE SCALE GENOMIC DNA]</scope>
    <source>
        <strain evidence="11">CCFEE 5527</strain>
    </source>
</reference>
<dbReference type="AlphaFoldDB" id="A0A1V8TIQ1"/>
<dbReference type="NCBIfam" id="TIGR00879">
    <property type="entry name" value="SP"/>
    <property type="match status" value="1"/>
</dbReference>
<evidence type="ECO:0000256" key="1">
    <source>
        <dbReference type="ARBA" id="ARBA00004141"/>
    </source>
</evidence>
<evidence type="ECO:0000256" key="6">
    <source>
        <dbReference type="ARBA" id="ARBA00023136"/>
    </source>
</evidence>
<comment type="subcellular location">
    <subcellularLocation>
        <location evidence="1">Membrane</location>
        <topology evidence="1">Multi-pass membrane protein</topology>
    </subcellularLocation>
</comment>
<keyword evidence="6 8" id="KW-0472">Membrane</keyword>
<gene>
    <name evidence="10" type="ORF">B0A48_05506</name>
</gene>
<dbReference type="Gene3D" id="1.20.1250.20">
    <property type="entry name" value="MFS general substrate transporter like domains"/>
    <property type="match status" value="1"/>
</dbReference>
<comment type="caution">
    <text evidence="10">The sequence shown here is derived from an EMBL/GenBank/DDBJ whole genome shotgun (WGS) entry which is preliminary data.</text>
</comment>
<feature type="transmembrane region" description="Helical" evidence="8">
    <location>
        <begin position="334"/>
        <end position="351"/>
    </location>
</feature>
<feature type="transmembrane region" description="Helical" evidence="8">
    <location>
        <begin position="460"/>
        <end position="481"/>
    </location>
</feature>
<dbReference type="InterPro" id="IPR003663">
    <property type="entry name" value="Sugar/inositol_transpt"/>
</dbReference>
<evidence type="ECO:0000259" key="9">
    <source>
        <dbReference type="PROSITE" id="PS50850"/>
    </source>
</evidence>
<comment type="similarity">
    <text evidence="2 7">Belongs to the major facilitator superfamily. Sugar transporter (TC 2.A.1.1) family.</text>
</comment>
<name>A0A1V8TIQ1_9PEZI</name>
<dbReference type="GO" id="GO:0016020">
    <property type="term" value="C:membrane"/>
    <property type="evidence" value="ECO:0007669"/>
    <property type="project" value="UniProtKB-SubCell"/>
</dbReference>
<evidence type="ECO:0000313" key="10">
    <source>
        <dbReference type="EMBL" id="OQO11250.1"/>
    </source>
</evidence>
<feature type="transmembrane region" description="Helical" evidence="8">
    <location>
        <begin position="40"/>
        <end position="67"/>
    </location>
</feature>
<dbReference type="Pfam" id="PF00083">
    <property type="entry name" value="Sugar_tr"/>
    <property type="match status" value="1"/>
</dbReference>
<keyword evidence="11" id="KW-1185">Reference proteome</keyword>
<dbReference type="InterPro" id="IPR005828">
    <property type="entry name" value="MFS_sugar_transport-like"/>
</dbReference>
<protein>
    <recommendedName>
        <fullName evidence="9">Major facilitator superfamily (MFS) profile domain-containing protein</fullName>
    </recommendedName>
</protein>
<dbReference type="PANTHER" id="PTHR48022:SF31">
    <property type="entry name" value="HEXOSE TRANSPORTER"/>
    <property type="match status" value="1"/>
</dbReference>
<dbReference type="Proteomes" id="UP000192596">
    <property type="component" value="Unassembled WGS sequence"/>
</dbReference>
<evidence type="ECO:0000256" key="2">
    <source>
        <dbReference type="ARBA" id="ARBA00010992"/>
    </source>
</evidence>
<dbReference type="EMBL" id="NAJO01000007">
    <property type="protein sequence ID" value="OQO11250.1"/>
    <property type="molecule type" value="Genomic_DNA"/>
</dbReference>
<keyword evidence="4 8" id="KW-0812">Transmembrane</keyword>
<evidence type="ECO:0000256" key="5">
    <source>
        <dbReference type="ARBA" id="ARBA00022989"/>
    </source>
</evidence>